<keyword evidence="2" id="KW-1185">Reference proteome</keyword>
<organism evidence="1 2">
    <name type="scientific">Naganishia adeliensis</name>
    <dbReference type="NCBI Taxonomy" id="92952"/>
    <lineage>
        <taxon>Eukaryota</taxon>
        <taxon>Fungi</taxon>
        <taxon>Dikarya</taxon>
        <taxon>Basidiomycota</taxon>
        <taxon>Agaricomycotina</taxon>
        <taxon>Tremellomycetes</taxon>
        <taxon>Filobasidiales</taxon>
        <taxon>Filobasidiaceae</taxon>
        <taxon>Naganishia</taxon>
    </lineage>
</organism>
<sequence length="377" mass="41244">MSTENTLIKVFTDAVRTLAGSLQAACDGCQSFVGDSGLASFRAVLLELNEVFLKSESRIRETGEISKDLDKAYYKCLTIRESHSTVEVIDGRKTLVNSFPHELAVKWEAVESAWMKMSDYAKSAFQKRGIRYRQFPKGTAPSFLALSCELQGDGGAKFHRPYFVKAAEFEGSGSLMEFPTTTGNGELDVGTYVAEASIIPEGRAMFESPDHLLDSLELLSWGMAPLSQTERNLPESKGKGDLSTVGFDKPELFEGSLTGDTLLIAPSSGDQGPRTDSFRNLLPSKNSTAFTWDNMVNVKEVASRYASFAAEDWTTATGGDKASPGSSVASYMATGPPKDIEHLSALVQSIRERRPQVPHILVVKIVAEEREKRGWTL</sequence>
<gene>
    <name evidence="1" type="ORF">QFC20_005634</name>
</gene>
<dbReference type="Proteomes" id="UP001230649">
    <property type="component" value="Unassembled WGS sequence"/>
</dbReference>
<evidence type="ECO:0000313" key="1">
    <source>
        <dbReference type="EMBL" id="KAJ9099701.1"/>
    </source>
</evidence>
<protein>
    <submittedName>
        <fullName evidence="1">Uncharacterized protein</fullName>
    </submittedName>
</protein>
<comment type="caution">
    <text evidence="1">The sequence shown here is derived from an EMBL/GenBank/DDBJ whole genome shotgun (WGS) entry which is preliminary data.</text>
</comment>
<reference evidence="1" key="1">
    <citation type="submission" date="2023-04" db="EMBL/GenBank/DDBJ databases">
        <title>Draft Genome sequencing of Naganishia species isolated from polar environments using Oxford Nanopore Technology.</title>
        <authorList>
            <person name="Leo P."/>
            <person name="Venkateswaran K."/>
        </authorList>
    </citation>
    <scope>NUCLEOTIDE SEQUENCE</scope>
    <source>
        <strain evidence="1">MNA-CCFEE 5262</strain>
    </source>
</reference>
<dbReference type="EMBL" id="JASBWS010000081">
    <property type="protein sequence ID" value="KAJ9099701.1"/>
    <property type="molecule type" value="Genomic_DNA"/>
</dbReference>
<proteinExistence type="predicted"/>
<evidence type="ECO:0000313" key="2">
    <source>
        <dbReference type="Proteomes" id="UP001230649"/>
    </source>
</evidence>
<name>A0ACC2VM63_9TREE</name>
<accession>A0ACC2VM63</accession>